<dbReference type="OrthoDB" id="266758at2"/>
<dbReference type="AlphaFoldDB" id="A0A518D3P3"/>
<keyword evidence="3" id="KW-1185">Reference proteome</keyword>
<feature type="transmembrane region" description="Helical" evidence="1">
    <location>
        <begin position="91"/>
        <end position="118"/>
    </location>
</feature>
<organism evidence="2 3">
    <name type="scientific">Rohdeia mirabilis</name>
    <dbReference type="NCBI Taxonomy" id="2528008"/>
    <lineage>
        <taxon>Bacteria</taxon>
        <taxon>Pseudomonadati</taxon>
        <taxon>Planctomycetota</taxon>
        <taxon>Planctomycetia</taxon>
        <taxon>Planctomycetia incertae sedis</taxon>
        <taxon>Rohdeia</taxon>
    </lineage>
</organism>
<dbReference type="Proteomes" id="UP000319342">
    <property type="component" value="Chromosome"/>
</dbReference>
<dbReference type="EMBL" id="CP036290">
    <property type="protein sequence ID" value="QDU86085.1"/>
    <property type="molecule type" value="Genomic_DNA"/>
</dbReference>
<accession>A0A518D3P3</accession>
<keyword evidence="1" id="KW-1133">Transmembrane helix</keyword>
<feature type="transmembrane region" description="Helical" evidence="1">
    <location>
        <begin position="21"/>
        <end position="43"/>
    </location>
</feature>
<evidence type="ECO:0000313" key="2">
    <source>
        <dbReference type="EMBL" id="QDU86085.1"/>
    </source>
</evidence>
<gene>
    <name evidence="2" type="ORF">Pla163_32340</name>
</gene>
<feature type="transmembrane region" description="Helical" evidence="1">
    <location>
        <begin position="258"/>
        <end position="278"/>
    </location>
</feature>
<reference evidence="2 3" key="1">
    <citation type="submission" date="2019-02" db="EMBL/GenBank/DDBJ databases">
        <title>Deep-cultivation of Planctomycetes and their phenomic and genomic characterization uncovers novel biology.</title>
        <authorList>
            <person name="Wiegand S."/>
            <person name="Jogler M."/>
            <person name="Boedeker C."/>
            <person name="Pinto D."/>
            <person name="Vollmers J."/>
            <person name="Rivas-Marin E."/>
            <person name="Kohn T."/>
            <person name="Peeters S.H."/>
            <person name="Heuer A."/>
            <person name="Rast P."/>
            <person name="Oberbeckmann S."/>
            <person name="Bunk B."/>
            <person name="Jeske O."/>
            <person name="Meyerdierks A."/>
            <person name="Storesund J.E."/>
            <person name="Kallscheuer N."/>
            <person name="Luecker S."/>
            <person name="Lage O.M."/>
            <person name="Pohl T."/>
            <person name="Merkel B.J."/>
            <person name="Hornburger P."/>
            <person name="Mueller R.-W."/>
            <person name="Bruemmer F."/>
            <person name="Labrenz M."/>
            <person name="Spormann A.M."/>
            <person name="Op den Camp H."/>
            <person name="Overmann J."/>
            <person name="Amann R."/>
            <person name="Jetten M.S.M."/>
            <person name="Mascher T."/>
            <person name="Medema M.H."/>
            <person name="Devos D.P."/>
            <person name="Kaster A.-K."/>
            <person name="Ovreas L."/>
            <person name="Rohde M."/>
            <person name="Galperin M.Y."/>
            <person name="Jogler C."/>
        </authorList>
    </citation>
    <scope>NUCLEOTIDE SEQUENCE [LARGE SCALE GENOMIC DNA]</scope>
    <source>
        <strain evidence="2 3">Pla163</strain>
    </source>
</reference>
<proteinExistence type="predicted"/>
<evidence type="ECO:0000313" key="3">
    <source>
        <dbReference type="Proteomes" id="UP000319342"/>
    </source>
</evidence>
<sequence>MDFVNSICSSAFSALMGAIGWMGWFGALVFVSAVFGIIALLIFKQISFQGGIKSVKDKIKGAMIEIRLYQNDLRIVAKAVLRVLGRNFQYLGLNFGPILPLLVPFAFLAAQLITWFAFMPIPVWTDARGEWMPGKGHEVVIVLDDEAKGDIRDVRVVLPDTLQRMTPIVRNERKGLIAFEVVAVAEGDEVITITSPSGEVVTKRIVTGEEHMGPLEGVRGRGLKDLFENPAEGSLADTFVSRIAFVYPARSIQYMADGIFGIGLLFLIFSMLAGVAILKPLKIQI</sequence>
<dbReference type="RefSeq" id="WP_145190673.1">
    <property type="nucleotide sequence ID" value="NZ_CP036290.1"/>
</dbReference>
<keyword evidence="1" id="KW-0472">Membrane</keyword>
<evidence type="ECO:0000256" key="1">
    <source>
        <dbReference type="SAM" id="Phobius"/>
    </source>
</evidence>
<keyword evidence="1" id="KW-0812">Transmembrane</keyword>
<protein>
    <submittedName>
        <fullName evidence="2">Uncharacterized protein</fullName>
    </submittedName>
</protein>
<name>A0A518D3P3_9BACT</name>